<organism evidence="1">
    <name type="scientific">bioreactor metagenome</name>
    <dbReference type="NCBI Taxonomy" id="1076179"/>
    <lineage>
        <taxon>unclassified sequences</taxon>
        <taxon>metagenomes</taxon>
        <taxon>ecological metagenomes</taxon>
    </lineage>
</organism>
<sequence length="39" mass="4341">MGVGQMAIFDYNGNMAYNILYDSSEVCSHDVCAEFGKFI</sequence>
<reference evidence="1" key="1">
    <citation type="submission" date="2019-08" db="EMBL/GenBank/DDBJ databases">
        <authorList>
            <person name="Kucharzyk K."/>
            <person name="Murdoch R.W."/>
            <person name="Higgins S."/>
            <person name="Loffler F."/>
        </authorList>
    </citation>
    <scope>NUCLEOTIDE SEQUENCE</scope>
</reference>
<gene>
    <name evidence="1" type="ORF">SDC9_203739</name>
</gene>
<proteinExistence type="predicted"/>
<evidence type="ECO:0000313" key="1">
    <source>
        <dbReference type="EMBL" id="MPN56053.1"/>
    </source>
</evidence>
<comment type="caution">
    <text evidence="1">The sequence shown here is derived from an EMBL/GenBank/DDBJ whole genome shotgun (WGS) entry which is preliminary data.</text>
</comment>
<dbReference type="AlphaFoldDB" id="A0A645J968"/>
<accession>A0A645J968</accession>
<name>A0A645J968_9ZZZZ</name>
<protein>
    <submittedName>
        <fullName evidence="1">Uncharacterized protein</fullName>
    </submittedName>
</protein>
<dbReference type="EMBL" id="VSSQ01125977">
    <property type="protein sequence ID" value="MPN56053.1"/>
    <property type="molecule type" value="Genomic_DNA"/>
</dbReference>